<evidence type="ECO:0000313" key="2">
    <source>
        <dbReference type="EMBL" id="TWR26197.1"/>
    </source>
</evidence>
<organism evidence="2 3">
    <name type="scientific">Mucilaginibacter achroorhodeus</name>
    <dbReference type="NCBI Taxonomy" id="2599294"/>
    <lineage>
        <taxon>Bacteria</taxon>
        <taxon>Pseudomonadati</taxon>
        <taxon>Bacteroidota</taxon>
        <taxon>Sphingobacteriia</taxon>
        <taxon>Sphingobacteriales</taxon>
        <taxon>Sphingobacteriaceae</taxon>
        <taxon>Mucilaginibacter</taxon>
    </lineage>
</organism>
<keyword evidence="3" id="KW-1185">Reference proteome</keyword>
<keyword evidence="1" id="KW-0812">Transmembrane</keyword>
<keyword evidence="1" id="KW-1133">Transmembrane helix</keyword>
<accession>A0A563U4C0</accession>
<sequence>MKFISVNTASEFICFLVAFIFLLKDKSTTWKMLIAFLLLTCITEVTGIYMREFLQIRNYPVYNVYLLFECGFTSYFFYHLYRPYNYPIKWLYVWYGIFMLIFLSEMLHNNFKGFTSATASIMSVIFVLASLYFYYLKLRDEKFEPLLYSASFWWVNGALFFYFGSTACNIFMDYLAEYESITYNNSIRYIIYNVLDVIMYACWSYAFICRYRQRKLSFS</sequence>
<proteinExistence type="predicted"/>
<evidence type="ECO:0000313" key="3">
    <source>
        <dbReference type="Proteomes" id="UP000318010"/>
    </source>
</evidence>
<keyword evidence="1" id="KW-0472">Membrane</keyword>
<dbReference type="AlphaFoldDB" id="A0A563U4C0"/>
<feature type="transmembrane region" description="Helical" evidence="1">
    <location>
        <begin position="187"/>
        <end position="208"/>
    </location>
</feature>
<feature type="transmembrane region" description="Helical" evidence="1">
    <location>
        <begin position="146"/>
        <end position="167"/>
    </location>
</feature>
<feature type="transmembrane region" description="Helical" evidence="1">
    <location>
        <begin position="62"/>
        <end position="78"/>
    </location>
</feature>
<evidence type="ECO:0000256" key="1">
    <source>
        <dbReference type="SAM" id="Phobius"/>
    </source>
</evidence>
<feature type="transmembrane region" description="Helical" evidence="1">
    <location>
        <begin position="90"/>
        <end position="108"/>
    </location>
</feature>
<feature type="transmembrane region" description="Helical" evidence="1">
    <location>
        <begin position="30"/>
        <end position="50"/>
    </location>
</feature>
<dbReference type="RefSeq" id="WP_146271390.1">
    <property type="nucleotide sequence ID" value="NZ_VOEI01000003.1"/>
</dbReference>
<protein>
    <submittedName>
        <fullName evidence="2">Uncharacterized protein</fullName>
    </submittedName>
</protein>
<reference evidence="2 3" key="1">
    <citation type="submission" date="2019-07" db="EMBL/GenBank/DDBJ databases">
        <authorList>
            <person name="Kim J."/>
        </authorList>
    </citation>
    <scope>NUCLEOTIDE SEQUENCE [LARGE SCALE GENOMIC DNA]</scope>
    <source>
        <strain evidence="2 3">MJ1a</strain>
    </source>
</reference>
<gene>
    <name evidence="2" type="ORF">FPZ42_11255</name>
</gene>
<feature type="transmembrane region" description="Helical" evidence="1">
    <location>
        <begin position="114"/>
        <end position="134"/>
    </location>
</feature>
<comment type="caution">
    <text evidence="2">The sequence shown here is derived from an EMBL/GenBank/DDBJ whole genome shotgun (WGS) entry which is preliminary data.</text>
</comment>
<dbReference type="Proteomes" id="UP000318010">
    <property type="component" value="Unassembled WGS sequence"/>
</dbReference>
<feature type="transmembrane region" description="Helical" evidence="1">
    <location>
        <begin position="6"/>
        <end position="23"/>
    </location>
</feature>
<dbReference type="EMBL" id="VOEI01000003">
    <property type="protein sequence ID" value="TWR26197.1"/>
    <property type="molecule type" value="Genomic_DNA"/>
</dbReference>
<name>A0A563U4C0_9SPHI</name>
<dbReference type="OrthoDB" id="649648at2"/>